<reference evidence="2 3" key="1">
    <citation type="submission" date="2019-02" db="EMBL/GenBank/DDBJ databases">
        <title>Genomic plasticity associated with the antimicrobial resistance in Vibrio cholerae.</title>
        <authorList>
            <person name="Verma J."/>
            <person name="Bag S."/>
            <person name="Saha B."/>
            <person name="Kumar P."/>
            <person name="Ghosh T.S."/>
            <person name="Dayal M."/>
            <person name="Senapati T."/>
            <person name="Mehra S."/>
            <person name="Dey P."/>
            <person name="Desigamani A."/>
            <person name="Kumar D."/>
            <person name="Rana P."/>
            <person name="Kumar B."/>
            <person name="Maiti T.K."/>
            <person name="Sharma N.C."/>
            <person name="Bhadra R.K."/>
            <person name="Mutreja A."/>
            <person name="Nair G.B."/>
            <person name="Ramamurthy T."/>
            <person name="Das B."/>
        </authorList>
    </citation>
    <scope>NUCLEOTIDE SEQUENCE [LARGE SCALE GENOMIC DNA]</scope>
    <source>
        <strain evidence="2 3">IDH06781</strain>
    </source>
</reference>
<dbReference type="AlphaFoldDB" id="A0A7Z7YED0"/>
<dbReference type="EMBL" id="SISP01000032">
    <property type="protein sequence ID" value="TBM39776.1"/>
    <property type="molecule type" value="Genomic_DNA"/>
</dbReference>
<name>A0A7Z7YED0_VIBCL</name>
<accession>A0A7Z7YED0</accession>
<protein>
    <submittedName>
        <fullName evidence="2">Uncharacterized protein</fullName>
    </submittedName>
</protein>
<feature type="coiled-coil region" evidence="1">
    <location>
        <begin position="61"/>
        <end position="198"/>
    </location>
</feature>
<keyword evidence="1" id="KW-0175">Coiled coil</keyword>
<evidence type="ECO:0000313" key="2">
    <source>
        <dbReference type="EMBL" id="TBM39776.1"/>
    </source>
</evidence>
<dbReference type="RefSeq" id="WP_154813871.1">
    <property type="nucleotide sequence ID" value="NZ_SISP01000032.1"/>
</dbReference>
<evidence type="ECO:0000313" key="3">
    <source>
        <dbReference type="Proteomes" id="UP000294145"/>
    </source>
</evidence>
<comment type="caution">
    <text evidence="2">The sequence shown here is derived from an EMBL/GenBank/DDBJ whole genome shotgun (WGS) entry which is preliminary data.</text>
</comment>
<organism evidence="2 3">
    <name type="scientific">Vibrio cholerae</name>
    <dbReference type="NCBI Taxonomy" id="666"/>
    <lineage>
        <taxon>Bacteria</taxon>
        <taxon>Pseudomonadati</taxon>
        <taxon>Pseudomonadota</taxon>
        <taxon>Gammaproteobacteria</taxon>
        <taxon>Vibrionales</taxon>
        <taxon>Vibrionaceae</taxon>
        <taxon>Vibrio</taxon>
    </lineage>
</organism>
<dbReference type="Proteomes" id="UP000294145">
    <property type="component" value="Unassembled WGS sequence"/>
</dbReference>
<sequence>MNALNQAAAQELQRLSQLDALSHYTPETLLEAFLHAHNQQTQEWNALVEENQALTVKVADLESLAIDAQNYANQIIEMEKEIGALQEENEFCRNMALEAEKIAKAKIKRDQEYTALARQLELSSARVKELQRQLTELKGSDNPQKLREQIQRVKEKSKERDAKITRLERTNQQLKDSIKTKDAQMVTAIEKIKRLEMEIRNGGFTGIYHEGDHHIILWPQMITSVNKETGQTHTSRALLHMHQSGTARLISYDDETHSVLIHKAPTGGVRIPKDVLQFAENWLFNVNVTQKGEVTPKDLVQINLNAEAA</sequence>
<proteinExistence type="predicted"/>
<gene>
    <name evidence="2" type="ORF">EYB64_16180</name>
</gene>
<evidence type="ECO:0000256" key="1">
    <source>
        <dbReference type="SAM" id="Coils"/>
    </source>
</evidence>